<reference evidence="2 3" key="1">
    <citation type="journal article" date="2019" name="Int. J. Syst. Evol. Microbiol.">
        <title>The Global Catalogue of Microorganisms (GCM) 10K type strain sequencing project: providing services to taxonomists for standard genome sequencing and annotation.</title>
        <authorList>
            <consortium name="The Broad Institute Genomics Platform"/>
            <consortium name="The Broad Institute Genome Sequencing Center for Infectious Disease"/>
            <person name="Wu L."/>
            <person name="Ma J."/>
        </authorList>
    </citation>
    <scope>NUCLEOTIDE SEQUENCE [LARGE SCALE GENOMIC DNA]</scope>
    <source>
        <strain evidence="2 3">CGMCC 1.10390</strain>
    </source>
</reference>
<protein>
    <recommendedName>
        <fullName evidence="4">Tat (Twin-arginine translocation) pathway signal sequence</fullName>
    </recommendedName>
</protein>
<evidence type="ECO:0008006" key="4">
    <source>
        <dbReference type="Google" id="ProtNLM"/>
    </source>
</evidence>
<organism evidence="2 3">
    <name type="scientific">Haloarchaeobius litoreus</name>
    <dbReference type="NCBI Taxonomy" id="755306"/>
    <lineage>
        <taxon>Archaea</taxon>
        <taxon>Methanobacteriati</taxon>
        <taxon>Methanobacteriota</taxon>
        <taxon>Stenosarchaea group</taxon>
        <taxon>Halobacteria</taxon>
        <taxon>Halobacteriales</taxon>
        <taxon>Halorubellaceae</taxon>
        <taxon>Haloarchaeobius</taxon>
    </lineage>
</organism>
<dbReference type="AlphaFoldDB" id="A0ABD6DLP1"/>
<comment type="caution">
    <text evidence="2">The sequence shown here is derived from an EMBL/GenBank/DDBJ whole genome shotgun (WGS) entry which is preliminary data.</text>
</comment>
<feature type="transmembrane region" description="Helical" evidence="1">
    <location>
        <begin position="21"/>
        <end position="41"/>
    </location>
</feature>
<dbReference type="RefSeq" id="WP_256400939.1">
    <property type="nucleotide sequence ID" value="NZ_JANHJR010000003.1"/>
</dbReference>
<sequence>MNERDTMTDSHDGWTRTRRRFLRGAGTAAFASAAGLGLATAPSAAQSLLSRQMVFEEIPEELVTAGHYVVITDQLDDDEASLDPSMVDNCDIAAFGPEETRTYEALIVNRLAQDPTDYEREILTNAREPPVQVGSVFIISTIEPCSGGYVTVDAEAISESSVPLGTETPTGGSGDAGGGPIPGFRATGAVAALAGLVGLGRLYGGSED</sequence>
<dbReference type="EMBL" id="JBHUDO010000003">
    <property type="protein sequence ID" value="MFD1646991.1"/>
    <property type="molecule type" value="Genomic_DNA"/>
</dbReference>
<accession>A0ABD6DLP1</accession>
<gene>
    <name evidence="2" type="ORF">ACFSBL_14975</name>
</gene>
<keyword evidence="1" id="KW-1133">Transmembrane helix</keyword>
<evidence type="ECO:0000313" key="2">
    <source>
        <dbReference type="EMBL" id="MFD1646991.1"/>
    </source>
</evidence>
<dbReference type="InterPro" id="IPR006311">
    <property type="entry name" value="TAT_signal"/>
</dbReference>
<proteinExistence type="predicted"/>
<keyword evidence="1" id="KW-0812">Transmembrane</keyword>
<name>A0ABD6DLP1_9EURY</name>
<evidence type="ECO:0000256" key="1">
    <source>
        <dbReference type="SAM" id="Phobius"/>
    </source>
</evidence>
<keyword evidence="3" id="KW-1185">Reference proteome</keyword>
<keyword evidence="1" id="KW-0472">Membrane</keyword>
<dbReference type="PROSITE" id="PS51318">
    <property type="entry name" value="TAT"/>
    <property type="match status" value="1"/>
</dbReference>
<dbReference type="Proteomes" id="UP001597034">
    <property type="component" value="Unassembled WGS sequence"/>
</dbReference>
<evidence type="ECO:0000313" key="3">
    <source>
        <dbReference type="Proteomes" id="UP001597034"/>
    </source>
</evidence>